<dbReference type="InterPro" id="IPR013154">
    <property type="entry name" value="ADH-like_N"/>
</dbReference>
<evidence type="ECO:0000256" key="1">
    <source>
        <dbReference type="ARBA" id="ARBA00008072"/>
    </source>
</evidence>
<evidence type="ECO:0000256" key="2">
    <source>
        <dbReference type="ARBA" id="ARBA00023002"/>
    </source>
</evidence>
<protein>
    <recommendedName>
        <fullName evidence="3">Enoyl reductase (ER) domain-containing protein</fullName>
    </recommendedName>
</protein>
<keyword evidence="5" id="KW-1185">Reference proteome</keyword>
<name>A0ABR3VFD6_HUMIN</name>
<dbReference type="Pfam" id="PF08240">
    <property type="entry name" value="ADH_N"/>
    <property type="match status" value="1"/>
</dbReference>
<dbReference type="SMART" id="SM00829">
    <property type="entry name" value="PKS_ER"/>
    <property type="match status" value="1"/>
</dbReference>
<dbReference type="PANTHER" id="PTHR45348">
    <property type="entry name" value="HYPOTHETICAL OXIDOREDUCTASE (EUROFUNG)"/>
    <property type="match status" value="1"/>
</dbReference>
<dbReference type="Gene3D" id="3.40.50.720">
    <property type="entry name" value="NAD(P)-binding Rossmann-like Domain"/>
    <property type="match status" value="1"/>
</dbReference>
<comment type="similarity">
    <text evidence="1">Belongs to the zinc-containing alcohol dehydrogenase family.</text>
</comment>
<proteinExistence type="inferred from homology"/>
<accession>A0ABR3VFD6</accession>
<evidence type="ECO:0000259" key="3">
    <source>
        <dbReference type="SMART" id="SM00829"/>
    </source>
</evidence>
<dbReference type="InterPro" id="IPR036291">
    <property type="entry name" value="NAD(P)-bd_dom_sf"/>
</dbReference>
<dbReference type="Gene3D" id="3.90.180.10">
    <property type="entry name" value="Medium-chain alcohol dehydrogenases, catalytic domain"/>
    <property type="match status" value="1"/>
</dbReference>
<feature type="domain" description="Enoyl reductase (ER)" evidence="3">
    <location>
        <begin position="12"/>
        <end position="259"/>
    </location>
</feature>
<dbReference type="InterPro" id="IPR011032">
    <property type="entry name" value="GroES-like_sf"/>
</dbReference>
<keyword evidence="2" id="KW-0560">Oxidoreductase</keyword>
<dbReference type="EMBL" id="JAZGSY010000112">
    <property type="protein sequence ID" value="KAL1840454.1"/>
    <property type="molecule type" value="Genomic_DNA"/>
</dbReference>
<evidence type="ECO:0000313" key="5">
    <source>
        <dbReference type="Proteomes" id="UP001583172"/>
    </source>
</evidence>
<dbReference type="SUPFAM" id="SSF50129">
    <property type="entry name" value="GroES-like"/>
    <property type="match status" value="1"/>
</dbReference>
<dbReference type="InterPro" id="IPR020843">
    <property type="entry name" value="ER"/>
</dbReference>
<evidence type="ECO:0000313" key="4">
    <source>
        <dbReference type="EMBL" id="KAL1840454.1"/>
    </source>
</evidence>
<gene>
    <name evidence="4" type="ORF">VTJ49DRAFT_451</name>
</gene>
<dbReference type="CDD" id="cd08249">
    <property type="entry name" value="enoyl_reductase_like"/>
    <property type="match status" value="1"/>
</dbReference>
<reference evidence="4 5" key="1">
    <citation type="journal article" date="2024" name="Commun. Biol.">
        <title>Comparative genomic analysis of thermophilic fungi reveals convergent evolutionary adaptations and gene losses.</title>
        <authorList>
            <person name="Steindorff A.S."/>
            <person name="Aguilar-Pontes M.V."/>
            <person name="Robinson A.J."/>
            <person name="Andreopoulos B."/>
            <person name="LaButti K."/>
            <person name="Kuo A."/>
            <person name="Mondo S."/>
            <person name="Riley R."/>
            <person name="Otillar R."/>
            <person name="Haridas S."/>
            <person name="Lipzen A."/>
            <person name="Grimwood J."/>
            <person name="Schmutz J."/>
            <person name="Clum A."/>
            <person name="Reid I.D."/>
            <person name="Moisan M.C."/>
            <person name="Butler G."/>
            <person name="Nguyen T.T.M."/>
            <person name="Dewar K."/>
            <person name="Conant G."/>
            <person name="Drula E."/>
            <person name="Henrissat B."/>
            <person name="Hansel C."/>
            <person name="Singer S."/>
            <person name="Hutchinson M.I."/>
            <person name="de Vries R.P."/>
            <person name="Natvig D.O."/>
            <person name="Powell A.J."/>
            <person name="Tsang A."/>
            <person name="Grigoriev I.V."/>
        </authorList>
    </citation>
    <scope>NUCLEOTIDE SEQUENCE [LARGE SCALE GENOMIC DNA]</scope>
    <source>
        <strain evidence="4 5">CBS 620.91</strain>
    </source>
</reference>
<organism evidence="4 5">
    <name type="scientific">Humicola insolens</name>
    <name type="common">Soft-rot fungus</name>
    <dbReference type="NCBI Taxonomy" id="85995"/>
    <lineage>
        <taxon>Eukaryota</taxon>
        <taxon>Fungi</taxon>
        <taxon>Dikarya</taxon>
        <taxon>Ascomycota</taxon>
        <taxon>Pezizomycotina</taxon>
        <taxon>Sordariomycetes</taxon>
        <taxon>Sordariomycetidae</taxon>
        <taxon>Sordariales</taxon>
        <taxon>Chaetomiaceae</taxon>
        <taxon>Mycothermus</taxon>
    </lineage>
</organism>
<comment type="caution">
    <text evidence="4">The sequence shown here is derived from an EMBL/GenBank/DDBJ whole genome shotgun (WGS) entry which is preliminary data.</text>
</comment>
<dbReference type="PANTHER" id="PTHR45348:SF5">
    <property type="entry name" value="OXIDOREDUCTASE, PUTATIVE (AFU_ORTHOLOGUE AFUA_8G01420)-RELATED"/>
    <property type="match status" value="1"/>
</dbReference>
<dbReference type="SUPFAM" id="SSF51735">
    <property type="entry name" value="NAD(P)-binding Rossmann-fold domains"/>
    <property type="match status" value="1"/>
</dbReference>
<dbReference type="InterPro" id="IPR047122">
    <property type="entry name" value="Trans-enoyl_RdTase-like"/>
</dbReference>
<dbReference type="Proteomes" id="UP001583172">
    <property type="component" value="Unassembled WGS sequence"/>
</dbReference>
<sequence>MTTMKEALVRKGVHVSIVDTPIPTINDDQVLIRVVVSGSNPKDWKIPEWLGTEDSPGTNEGDDIAGIVEKVGSRVFEFKPGDRVAAFHEMRTRGGSYAEYAVAWQHTTFHIPKETSFEAALPLAAMTSAVGLYQRLRLPQPWDPPTTPAPGPLVIYGASSAVGIYALQLALRSGIHPLITVAGRAKDYVSSFLDPAKGDVIIDYRDGDEAVVKGLVDVLQKYRQQHGPGPVYVLDAVSEGSSITNVAAALHQVLGSDNTTSASKVTFVLHTAEPKAAEVFPASVERSITMVGDVHKDAKDFGYVYFRYFARGLQEGWFKPQRTEVVPGGLGGIETALRNLKEGKASAVKYVFRIAETEGVQGERK</sequence>